<gene>
    <name evidence="1" type="ORF">BT62DRAFT_468927</name>
</gene>
<dbReference type="Proteomes" id="UP000812287">
    <property type="component" value="Unassembled WGS sequence"/>
</dbReference>
<reference evidence="1" key="1">
    <citation type="submission" date="2020-11" db="EMBL/GenBank/DDBJ databases">
        <title>Adaptations for nitrogen fixation in a non-lichenized fungal sporocarp promotes dispersal by wood-feeding termites.</title>
        <authorList>
            <consortium name="DOE Joint Genome Institute"/>
            <person name="Koch R.A."/>
            <person name="Yoon G."/>
            <person name="Arayal U."/>
            <person name="Lail K."/>
            <person name="Amirebrahimi M."/>
            <person name="Labutti K."/>
            <person name="Lipzen A."/>
            <person name="Riley R."/>
            <person name="Barry K."/>
            <person name="Henrissat B."/>
            <person name="Grigoriev I.V."/>
            <person name="Herr J.R."/>
            <person name="Aime M.C."/>
        </authorList>
    </citation>
    <scope>NUCLEOTIDE SEQUENCE</scope>
    <source>
        <strain evidence="1">MCA 3950</strain>
    </source>
</reference>
<protein>
    <submittedName>
        <fullName evidence="1">Uncharacterized protein</fullName>
    </submittedName>
</protein>
<proteinExistence type="predicted"/>
<evidence type="ECO:0000313" key="1">
    <source>
        <dbReference type="EMBL" id="KAG7441893.1"/>
    </source>
</evidence>
<dbReference type="RefSeq" id="XP_043035393.1">
    <property type="nucleotide sequence ID" value="XM_043181046.1"/>
</dbReference>
<sequence length="91" mass="10280">MSRKIIPALQRHRSLERGTMDISVLFLMGMKLFMDVGSKEGQDSDAILPSPPFPSLPQRQTIPTIVENDLNAPYSCQWKTPLLDRGPNTKR</sequence>
<accession>A0A9P7VJU9</accession>
<evidence type="ECO:0000313" key="2">
    <source>
        <dbReference type="Proteomes" id="UP000812287"/>
    </source>
</evidence>
<keyword evidence="2" id="KW-1185">Reference proteome</keyword>
<dbReference type="GeneID" id="66103342"/>
<dbReference type="EMBL" id="MU250556">
    <property type="protein sequence ID" value="KAG7441893.1"/>
    <property type="molecule type" value="Genomic_DNA"/>
</dbReference>
<organism evidence="1 2">
    <name type="scientific">Guyanagaster necrorhizus</name>
    <dbReference type="NCBI Taxonomy" id="856835"/>
    <lineage>
        <taxon>Eukaryota</taxon>
        <taxon>Fungi</taxon>
        <taxon>Dikarya</taxon>
        <taxon>Basidiomycota</taxon>
        <taxon>Agaricomycotina</taxon>
        <taxon>Agaricomycetes</taxon>
        <taxon>Agaricomycetidae</taxon>
        <taxon>Agaricales</taxon>
        <taxon>Marasmiineae</taxon>
        <taxon>Physalacriaceae</taxon>
        <taxon>Guyanagaster</taxon>
    </lineage>
</organism>
<dbReference type="AlphaFoldDB" id="A0A9P7VJU9"/>
<name>A0A9P7VJU9_9AGAR</name>
<comment type="caution">
    <text evidence="1">The sequence shown here is derived from an EMBL/GenBank/DDBJ whole genome shotgun (WGS) entry which is preliminary data.</text>
</comment>